<comment type="caution">
    <text evidence="8">The sequence shown here is derived from an EMBL/GenBank/DDBJ whole genome shotgun (WGS) entry which is preliminary data.</text>
</comment>
<dbReference type="PANTHER" id="PTHR46795:SF3">
    <property type="entry name" value="ABC TRANSPORTER PERMEASE"/>
    <property type="match status" value="1"/>
</dbReference>
<evidence type="ECO:0000256" key="1">
    <source>
        <dbReference type="ARBA" id="ARBA00004651"/>
    </source>
</evidence>
<feature type="transmembrane region" description="Helical" evidence="6">
    <location>
        <begin position="297"/>
        <end position="318"/>
    </location>
</feature>
<dbReference type="Pfam" id="PF02687">
    <property type="entry name" value="FtsX"/>
    <property type="match status" value="1"/>
</dbReference>
<feature type="transmembrane region" description="Helical" evidence="6">
    <location>
        <begin position="638"/>
        <end position="660"/>
    </location>
</feature>
<sequence>MGQLIRTSLRRHRTVNRLYVLMAAAMIAVLYAVLALIEDDRLLAHTIDVNDLTAVVPALLVIVLVVILLFAIVFLLYMNSILIEWRTASIRVYRRLGMPVSRIGLGLLLESLLLGAAATVLGIGLGWVFSKFLAMMLLRLMGVHKAVGLLWAPRAAVELAVLFLVVYAVLGTINAIYAGNVEMTAESAANRTSRIPASGWRTLVAWAGAVVLVLSYAAAYNLVHLTYLMAQRYHGGGVWTLLAVPALGVLSLYVVFKVSLPALFVWLMKRPKLRRNAAALMTVTNVHKRLLRNVHSLFLTTLLATITITVLGSGAILYQFGQRSVTRSVALDMVASSTGVKQAFSKDTAAVIKRAVVLPTKLAAGRLSEPNHATGDGDETIYNVMALSDYTRIRRVQKGLPALTLGPHQAAMILFGRTLYQHTWLGKRQHWGLTLTRTHQRFAVKTVTGTFPLGDSAYFDRALVIPDRDFRQLLAPADPLTGYLLKQGQSGQAAKQLNDGVGEDYVGGSAAILTGKKAPRVKATAGAADFGRRAVQFKAPLMGEMNVLFGMGLFIVILLGAVFIVATASILMIKQLMLAAEDHQARTILRQLGMPQPLEQRVAAAQTAVIFALPLAFGTLNSALMIRYLSMFLNDPGVFLVIVIVAVYILVYLAFGILTVRLTART</sequence>
<evidence type="ECO:0000256" key="2">
    <source>
        <dbReference type="ARBA" id="ARBA00022475"/>
    </source>
</evidence>
<keyword evidence="5 6" id="KW-0472">Membrane</keyword>
<evidence type="ECO:0000259" key="7">
    <source>
        <dbReference type="Pfam" id="PF02687"/>
    </source>
</evidence>
<proteinExistence type="predicted"/>
<organism evidence="8 9">
    <name type="scientific">Lacticaseibacillus hegangensis</name>
    <dbReference type="NCBI Taxonomy" id="2486010"/>
    <lineage>
        <taxon>Bacteria</taxon>
        <taxon>Bacillati</taxon>
        <taxon>Bacillota</taxon>
        <taxon>Bacilli</taxon>
        <taxon>Lactobacillales</taxon>
        <taxon>Lactobacillaceae</taxon>
        <taxon>Lacticaseibacillus</taxon>
    </lineage>
</organism>
<feature type="transmembrane region" description="Helical" evidence="6">
    <location>
        <begin position="159"/>
        <end position="179"/>
    </location>
</feature>
<evidence type="ECO:0000256" key="6">
    <source>
        <dbReference type="SAM" id="Phobius"/>
    </source>
</evidence>
<dbReference type="InterPro" id="IPR003838">
    <property type="entry name" value="ABC3_permease_C"/>
</dbReference>
<dbReference type="InterPro" id="IPR052536">
    <property type="entry name" value="ABC-4_Integral_Memb_Prot"/>
</dbReference>
<evidence type="ECO:0000313" key="9">
    <source>
        <dbReference type="Proteomes" id="UP001597212"/>
    </source>
</evidence>
<keyword evidence="3 6" id="KW-0812">Transmembrane</keyword>
<dbReference type="PANTHER" id="PTHR46795">
    <property type="entry name" value="ABC TRANSPORTER PERMEASE-RELATED-RELATED"/>
    <property type="match status" value="1"/>
</dbReference>
<evidence type="ECO:0000256" key="3">
    <source>
        <dbReference type="ARBA" id="ARBA00022692"/>
    </source>
</evidence>
<dbReference type="Proteomes" id="UP001597212">
    <property type="component" value="Unassembled WGS sequence"/>
</dbReference>
<comment type="subcellular location">
    <subcellularLocation>
        <location evidence="1">Cell membrane</location>
        <topology evidence="1">Multi-pass membrane protein</topology>
    </subcellularLocation>
</comment>
<accession>A0ABW4CZC3</accession>
<feature type="transmembrane region" description="Helical" evidence="6">
    <location>
        <begin position="602"/>
        <end position="626"/>
    </location>
</feature>
<feature type="transmembrane region" description="Helical" evidence="6">
    <location>
        <begin position="18"/>
        <end position="37"/>
    </location>
</feature>
<name>A0ABW4CZC3_9LACO</name>
<dbReference type="RefSeq" id="WP_125755338.1">
    <property type="nucleotide sequence ID" value="NZ_JBHTOK010000077.1"/>
</dbReference>
<evidence type="ECO:0000256" key="4">
    <source>
        <dbReference type="ARBA" id="ARBA00022989"/>
    </source>
</evidence>
<feature type="transmembrane region" description="Helical" evidence="6">
    <location>
        <begin position="547"/>
        <end position="573"/>
    </location>
</feature>
<dbReference type="EMBL" id="JBHTOK010000077">
    <property type="protein sequence ID" value="MFD1441970.1"/>
    <property type="molecule type" value="Genomic_DNA"/>
</dbReference>
<gene>
    <name evidence="8" type="ORF">ACFQ5K_11340</name>
</gene>
<feature type="domain" description="ABC3 transporter permease C-terminal" evidence="7">
    <location>
        <begin position="62"/>
        <end position="179"/>
    </location>
</feature>
<keyword evidence="2" id="KW-1003">Cell membrane</keyword>
<feature type="transmembrane region" description="Helical" evidence="6">
    <location>
        <begin position="239"/>
        <end position="267"/>
    </location>
</feature>
<reference evidence="9" key="1">
    <citation type="journal article" date="2019" name="Int. J. Syst. Evol. Microbiol.">
        <title>The Global Catalogue of Microorganisms (GCM) 10K type strain sequencing project: providing services to taxonomists for standard genome sequencing and annotation.</title>
        <authorList>
            <consortium name="The Broad Institute Genomics Platform"/>
            <consortium name="The Broad Institute Genome Sequencing Center for Infectious Disease"/>
            <person name="Wu L."/>
            <person name="Ma J."/>
        </authorList>
    </citation>
    <scope>NUCLEOTIDE SEQUENCE [LARGE SCALE GENOMIC DNA]</scope>
    <source>
        <strain evidence="9">CCM 8912</strain>
    </source>
</reference>
<evidence type="ECO:0000256" key="5">
    <source>
        <dbReference type="ARBA" id="ARBA00023136"/>
    </source>
</evidence>
<protein>
    <submittedName>
        <fullName evidence="8">FtsX-like permease family protein</fullName>
    </submittedName>
</protein>
<keyword evidence="9" id="KW-1185">Reference proteome</keyword>
<keyword evidence="4 6" id="KW-1133">Transmembrane helix</keyword>
<feature type="transmembrane region" description="Helical" evidence="6">
    <location>
        <begin position="103"/>
        <end position="129"/>
    </location>
</feature>
<feature type="transmembrane region" description="Helical" evidence="6">
    <location>
        <begin position="57"/>
        <end position="82"/>
    </location>
</feature>
<feature type="transmembrane region" description="Helical" evidence="6">
    <location>
        <begin position="200"/>
        <end position="219"/>
    </location>
</feature>
<evidence type="ECO:0000313" key="8">
    <source>
        <dbReference type="EMBL" id="MFD1441970.1"/>
    </source>
</evidence>